<protein>
    <submittedName>
        <fullName evidence="4">SusF/SusE family outer membrane protein</fullName>
    </submittedName>
</protein>
<evidence type="ECO:0000313" key="5">
    <source>
        <dbReference type="Proteomes" id="UP000278983"/>
    </source>
</evidence>
<evidence type="ECO:0000313" key="4">
    <source>
        <dbReference type="EMBL" id="RUL59228.1"/>
    </source>
</evidence>
<sequence>MNKTIKSILMLVVGACLFTACDDDNDSNPTLKSPTTFVLNTPAIANSHIELANSGKIIVTCSQPDYGFPASTDYSLEASLNADMSDAFEAVPAQKSAVLGIDAASLAASLTDKLKSKGKVEADFPIDVKVYLRAKAVQTTAYGKAIDGTEILSNIVELSRVLVEYSLPPATTPENFYVIGGFNGWMWDTAPAMIPVNGAPNVFWRMVWVDEQGVKFNAERAWDNKEVGFGQVNIGGELAGNISDNGGNLASATPAWYLIVVTTSVSGGKIIYNVDFLKPEVWLMGPVTPGAGWAEKEDGCSFEVPATKDGEFVSPAFAHASDADAGLRVYVKVPEFDWWKSEFMVFNKKIVYRGTGGDQERVVVPAGQKLYLNFSNDTGDIK</sequence>
<dbReference type="CDD" id="cd12966">
    <property type="entry name" value="CBM-Ec_CBM-Fc"/>
    <property type="match status" value="1"/>
</dbReference>
<dbReference type="RefSeq" id="WP_126678390.1">
    <property type="nucleotide sequence ID" value="NZ_RYYU01000001.1"/>
</dbReference>
<comment type="caution">
    <text evidence="4">The sequence shown here is derived from an EMBL/GenBank/DDBJ whole genome shotgun (WGS) entry which is preliminary data.</text>
</comment>
<name>A0A3S0RAB9_9BACT</name>
<dbReference type="InterPro" id="IPR025970">
    <property type="entry name" value="SusE"/>
</dbReference>
<evidence type="ECO:0000256" key="1">
    <source>
        <dbReference type="SAM" id="SignalP"/>
    </source>
</evidence>
<dbReference type="InterPro" id="IPR032187">
    <property type="entry name" value="SusF/SusE-like_C"/>
</dbReference>
<accession>A0A3S0RAB9</accession>
<dbReference type="PROSITE" id="PS51257">
    <property type="entry name" value="PROKAR_LIPOPROTEIN"/>
    <property type="match status" value="1"/>
</dbReference>
<feature type="chain" id="PRO_5018648692" evidence="1">
    <location>
        <begin position="23"/>
        <end position="382"/>
    </location>
</feature>
<reference evidence="4 5" key="1">
    <citation type="submission" date="2018-12" db="EMBL/GenBank/DDBJ databases">
        <title>Genome sequencing of Prevotella sp. KCOM 3155 (= JS262).</title>
        <authorList>
            <person name="Kook J.-K."/>
            <person name="Park S.-N."/>
            <person name="Lim Y.K."/>
        </authorList>
    </citation>
    <scope>NUCLEOTIDE SEQUENCE [LARGE SCALE GENOMIC DNA]</scope>
    <source>
        <strain evidence="4 5">KCOM 3155</strain>
    </source>
</reference>
<gene>
    <name evidence="4" type="ORF">EHV08_05290</name>
</gene>
<dbReference type="Pfam" id="PF16411">
    <property type="entry name" value="SusF_SusE"/>
    <property type="match status" value="2"/>
</dbReference>
<keyword evidence="1" id="KW-0732">Signal</keyword>
<feature type="domain" description="Outer membrane protein SusF/SusE-like C-terminal" evidence="3">
    <location>
        <begin position="280"/>
        <end position="379"/>
    </location>
</feature>
<dbReference type="GO" id="GO:0019867">
    <property type="term" value="C:outer membrane"/>
    <property type="evidence" value="ECO:0007669"/>
    <property type="project" value="InterPro"/>
</dbReference>
<feature type="domain" description="SusE outer membrane protein" evidence="2">
    <location>
        <begin position="24"/>
        <end position="106"/>
    </location>
</feature>
<dbReference type="OrthoDB" id="1100554at2"/>
<dbReference type="GO" id="GO:2001070">
    <property type="term" value="F:starch binding"/>
    <property type="evidence" value="ECO:0007669"/>
    <property type="project" value="InterPro"/>
</dbReference>
<dbReference type="Gene3D" id="2.60.40.3620">
    <property type="match status" value="1"/>
</dbReference>
<dbReference type="EMBL" id="RYYU01000001">
    <property type="protein sequence ID" value="RUL59228.1"/>
    <property type="molecule type" value="Genomic_DNA"/>
</dbReference>
<dbReference type="Gene3D" id="2.60.40.3610">
    <property type="match status" value="1"/>
</dbReference>
<feature type="domain" description="Outer membrane protein SusF/SusE-like C-terminal" evidence="3">
    <location>
        <begin position="175"/>
        <end position="264"/>
    </location>
</feature>
<proteinExistence type="predicted"/>
<keyword evidence="5" id="KW-1185">Reference proteome</keyword>
<feature type="signal peptide" evidence="1">
    <location>
        <begin position="1"/>
        <end position="22"/>
    </location>
</feature>
<evidence type="ECO:0000259" key="3">
    <source>
        <dbReference type="Pfam" id="PF16411"/>
    </source>
</evidence>
<dbReference type="AlphaFoldDB" id="A0A3S0RAB9"/>
<dbReference type="Proteomes" id="UP000278983">
    <property type="component" value="Unassembled WGS sequence"/>
</dbReference>
<dbReference type="CDD" id="cd12965">
    <property type="entry name" value="CBM-Eb_CBM-Fb"/>
    <property type="match status" value="1"/>
</dbReference>
<dbReference type="Pfam" id="PF14292">
    <property type="entry name" value="SusE"/>
    <property type="match status" value="1"/>
</dbReference>
<evidence type="ECO:0000259" key="2">
    <source>
        <dbReference type="Pfam" id="PF14292"/>
    </source>
</evidence>
<organism evidence="4 5">
    <name type="scientific">Prevotella koreensis</name>
    <dbReference type="NCBI Taxonomy" id="2490854"/>
    <lineage>
        <taxon>Bacteria</taxon>
        <taxon>Pseudomonadati</taxon>
        <taxon>Bacteroidota</taxon>
        <taxon>Bacteroidia</taxon>
        <taxon>Bacteroidales</taxon>
        <taxon>Prevotellaceae</taxon>
        <taxon>Prevotella</taxon>
    </lineage>
</organism>